<evidence type="ECO:0000256" key="1">
    <source>
        <dbReference type="ARBA" id="ARBA00004117"/>
    </source>
</evidence>
<accession>A0A7X6ID01</accession>
<dbReference type="EMBL" id="VTOW01000005">
    <property type="protein sequence ID" value="NKE73086.1"/>
    <property type="molecule type" value="Genomic_DNA"/>
</dbReference>
<dbReference type="Pfam" id="PF22692">
    <property type="entry name" value="LlgE_F_G_D1"/>
    <property type="match status" value="1"/>
</dbReference>
<keyword evidence="8" id="KW-0969">Cilium</keyword>
<dbReference type="RefSeq" id="WP_168063032.1">
    <property type="nucleotide sequence ID" value="NZ_VTOW01000005.1"/>
</dbReference>
<dbReference type="Proteomes" id="UP000534783">
    <property type="component" value="Unassembled WGS sequence"/>
</dbReference>
<dbReference type="InterPro" id="IPR037925">
    <property type="entry name" value="FlgE/F/G-like"/>
</dbReference>
<dbReference type="PANTHER" id="PTHR30435">
    <property type="entry name" value="FLAGELLAR PROTEIN"/>
    <property type="match status" value="1"/>
</dbReference>
<dbReference type="SUPFAM" id="SSF117143">
    <property type="entry name" value="Flagellar hook protein flgE"/>
    <property type="match status" value="1"/>
</dbReference>
<sequence length="250" mass="26146">MDGIYPVLSGALAQEKRLEVITNNLANVNTAGFKKDHPLFEGIGLPPGLNAGPSGSITPSPTFEILHHVFTDFSSGPIRMTGEPLDIAIEGEGFFAVQTPGGVRYTRGGSFTLDAQGQITTHDGFPLLGTGGPITLPPGSIQIDAEGRLSVKGTEVGAQPTEVDALALYRFSDPSRLKKVGNTLFESVGGGAVPFPEGRVSQGALEGANVNPVEEMVAMITVMRLYESAQKAIQTADEVASKAANEVGRL</sequence>
<comment type="subcellular location">
    <subcellularLocation>
        <location evidence="1 4">Bacterial flagellum basal body</location>
    </subcellularLocation>
</comment>
<evidence type="ECO:0000256" key="4">
    <source>
        <dbReference type="RuleBase" id="RU362116"/>
    </source>
</evidence>
<dbReference type="GO" id="GO:0071978">
    <property type="term" value="P:bacterial-type flagellum-dependent swarming motility"/>
    <property type="evidence" value="ECO:0007669"/>
    <property type="project" value="TreeGrafter"/>
</dbReference>
<dbReference type="AlphaFoldDB" id="A0A7X6ID01"/>
<evidence type="ECO:0000256" key="3">
    <source>
        <dbReference type="ARBA" id="ARBA00023143"/>
    </source>
</evidence>
<proteinExistence type="inferred from homology"/>
<keyword evidence="9" id="KW-1185">Reference proteome</keyword>
<keyword evidence="8" id="KW-0282">Flagellum</keyword>
<dbReference type="InterPro" id="IPR001444">
    <property type="entry name" value="Flag_bb_rod_N"/>
</dbReference>
<evidence type="ECO:0000259" key="5">
    <source>
        <dbReference type="Pfam" id="PF00460"/>
    </source>
</evidence>
<dbReference type="InterPro" id="IPR019776">
    <property type="entry name" value="Flagellar_basal_body_rod_CS"/>
</dbReference>
<feature type="domain" description="Flagellar basal-body/hook protein C-terminal" evidence="6">
    <location>
        <begin position="202"/>
        <end position="245"/>
    </location>
</feature>
<dbReference type="NCBIfam" id="TIGR03506">
    <property type="entry name" value="FlgEFG_subfam"/>
    <property type="match status" value="1"/>
</dbReference>
<name>A0A7X6ID01_9BACT</name>
<organism evidence="8 9">
    <name type="scientific">Candidatus Manganitrophus noduliformans</name>
    <dbReference type="NCBI Taxonomy" id="2606439"/>
    <lineage>
        <taxon>Bacteria</taxon>
        <taxon>Pseudomonadati</taxon>
        <taxon>Nitrospirota</taxon>
        <taxon>Nitrospiria</taxon>
        <taxon>Candidatus Troglogloeales</taxon>
        <taxon>Candidatus Manganitrophaceae</taxon>
        <taxon>Candidatus Manganitrophus</taxon>
    </lineage>
</organism>
<dbReference type="NCBIfam" id="TIGR02490">
    <property type="entry name" value="flgF"/>
    <property type="match status" value="1"/>
</dbReference>
<dbReference type="InterPro" id="IPR020013">
    <property type="entry name" value="Flagellar_FlgE/F/G"/>
</dbReference>
<dbReference type="GO" id="GO:0030694">
    <property type="term" value="C:bacterial-type flagellum basal body, rod"/>
    <property type="evidence" value="ECO:0007669"/>
    <property type="project" value="InterPro"/>
</dbReference>
<feature type="domain" description="Flagellar hook protein FlgE/F/G-like D1" evidence="7">
    <location>
        <begin position="88"/>
        <end position="151"/>
    </location>
</feature>
<feature type="domain" description="Flagellar basal body rod protein N-terminal" evidence="5">
    <location>
        <begin position="9"/>
        <end position="34"/>
    </location>
</feature>
<protein>
    <submittedName>
        <fullName evidence="8">Flagellar basal-body rod protein FlgF</fullName>
    </submittedName>
</protein>
<reference evidence="8 9" key="1">
    <citation type="journal article" date="2020" name="Nature">
        <title>Bacterial chemolithoautotrophy via manganese oxidation.</title>
        <authorList>
            <person name="Yu H."/>
            <person name="Leadbetter J.R."/>
        </authorList>
    </citation>
    <scope>NUCLEOTIDE SEQUENCE [LARGE SCALE GENOMIC DNA]</scope>
    <source>
        <strain evidence="8 9">Mn-1</strain>
    </source>
</reference>
<evidence type="ECO:0000259" key="7">
    <source>
        <dbReference type="Pfam" id="PF22692"/>
    </source>
</evidence>
<dbReference type="InterPro" id="IPR053967">
    <property type="entry name" value="LlgE_F_G-like_D1"/>
</dbReference>
<evidence type="ECO:0000313" key="8">
    <source>
        <dbReference type="EMBL" id="NKE73086.1"/>
    </source>
</evidence>
<keyword evidence="3 4" id="KW-0975">Bacterial flagellum</keyword>
<evidence type="ECO:0000313" key="9">
    <source>
        <dbReference type="Proteomes" id="UP000534783"/>
    </source>
</evidence>
<evidence type="ECO:0000259" key="6">
    <source>
        <dbReference type="Pfam" id="PF06429"/>
    </source>
</evidence>
<dbReference type="PANTHER" id="PTHR30435:SF19">
    <property type="entry name" value="FLAGELLAR BASAL-BODY ROD PROTEIN FLGG"/>
    <property type="match status" value="1"/>
</dbReference>
<dbReference type="Pfam" id="PF06429">
    <property type="entry name" value="Flg_bbr_C"/>
    <property type="match status" value="1"/>
</dbReference>
<comment type="caution">
    <text evidence="8">The sequence shown here is derived from an EMBL/GenBank/DDBJ whole genome shotgun (WGS) entry which is preliminary data.</text>
</comment>
<gene>
    <name evidence="8" type="primary">flgF</name>
    <name evidence="8" type="ORF">MNODULE_20225</name>
</gene>
<dbReference type="Pfam" id="PF00460">
    <property type="entry name" value="Flg_bb_rod"/>
    <property type="match status" value="1"/>
</dbReference>
<dbReference type="InterPro" id="IPR012836">
    <property type="entry name" value="FlgF"/>
</dbReference>
<dbReference type="PROSITE" id="PS00588">
    <property type="entry name" value="FLAGELLA_BB_ROD"/>
    <property type="match status" value="1"/>
</dbReference>
<keyword evidence="8" id="KW-0966">Cell projection</keyword>
<evidence type="ECO:0000256" key="2">
    <source>
        <dbReference type="ARBA" id="ARBA00009677"/>
    </source>
</evidence>
<dbReference type="InterPro" id="IPR010930">
    <property type="entry name" value="Flg_bb/hook_C_dom"/>
</dbReference>
<comment type="similarity">
    <text evidence="2 4">Belongs to the flagella basal body rod proteins family.</text>
</comment>